<evidence type="ECO:0000256" key="1">
    <source>
        <dbReference type="ARBA" id="ARBA00022603"/>
    </source>
</evidence>
<protein>
    <submittedName>
        <fullName evidence="4">L-histidine N(Alpha)-methyltransferase</fullName>
        <ecNumber evidence="4">2.1.1.44</ecNumber>
    </submittedName>
</protein>
<dbReference type="GO" id="GO:0052706">
    <property type="term" value="F:L-histidine N(alpha)-methyltransferase activity"/>
    <property type="evidence" value="ECO:0007669"/>
    <property type="project" value="UniProtKB-EC"/>
</dbReference>
<proteinExistence type="predicted"/>
<organism evidence="4 5">
    <name type="scientific">Muricoccus nepalensis</name>
    <dbReference type="NCBI Taxonomy" id="1854500"/>
    <lineage>
        <taxon>Bacteria</taxon>
        <taxon>Pseudomonadati</taxon>
        <taxon>Pseudomonadota</taxon>
        <taxon>Alphaproteobacteria</taxon>
        <taxon>Acetobacterales</taxon>
        <taxon>Roseomonadaceae</taxon>
        <taxon>Muricoccus</taxon>
    </lineage>
</organism>
<evidence type="ECO:0000256" key="2">
    <source>
        <dbReference type="ARBA" id="ARBA00022679"/>
    </source>
</evidence>
<dbReference type="PANTHER" id="PTHR43397">
    <property type="entry name" value="ERGOTHIONEINE BIOSYNTHESIS PROTEIN 1"/>
    <property type="match status" value="1"/>
</dbReference>
<sequence length="325" mass="34855">MNVARSLRELQDLSPGLDEFRESVVGGLSASPKTLPCKFLYDAEGSRLFDRICDLPEYYPTRTEVALLRSRAGDIAALAGPGAVLVEFGSGAGVKIRLLLEALREPALYVPVDISRDHLSAAADSLAEDFPDLPIAPVCADYTAPFSLPPVPGVGPRRRVGFFPGSTIGNFTPGEATAFLRGAARLLGPGSLMIVGADLPKDPSILVPAYDDAAGVTAAFNLNLLRRINRELGAGFDLAAFRHEARWNPAESRMEMHLVSLRAQEVPLGPHRFAFAEGETIHTENSYKYGRDAFAGLARAAGYCPAEVWTDPAALFSIHVLDVPA</sequence>
<keyword evidence="5" id="KW-1185">Reference proteome</keyword>
<dbReference type="EC" id="2.1.1.44" evidence="4"/>
<keyword evidence="2 4" id="KW-0808">Transferase</keyword>
<dbReference type="Proteomes" id="UP000317078">
    <property type="component" value="Unassembled WGS sequence"/>
</dbReference>
<gene>
    <name evidence="4" type="primary">egtD</name>
    <name evidence="4" type="ORF">EAH89_00655</name>
</gene>
<dbReference type="InterPro" id="IPR051128">
    <property type="entry name" value="EgtD_Methyltrsf_superfamily"/>
</dbReference>
<evidence type="ECO:0000313" key="5">
    <source>
        <dbReference type="Proteomes" id="UP000317078"/>
    </source>
</evidence>
<reference evidence="4 5" key="1">
    <citation type="journal article" date="2019" name="Environ. Microbiol.">
        <title>Species interactions and distinct microbial communities in high Arctic permafrost affected cryosols are associated with the CH4 and CO2 gas fluxes.</title>
        <authorList>
            <person name="Altshuler I."/>
            <person name="Hamel J."/>
            <person name="Turney S."/>
            <person name="Magnuson E."/>
            <person name="Levesque R."/>
            <person name="Greer C."/>
            <person name="Whyte L.G."/>
        </authorList>
    </citation>
    <scope>NUCLEOTIDE SEQUENCE [LARGE SCALE GENOMIC DNA]</scope>
    <source>
        <strain evidence="4 5">S9.3B</strain>
    </source>
</reference>
<dbReference type="PANTHER" id="PTHR43397:SF1">
    <property type="entry name" value="ERGOTHIONEINE BIOSYNTHESIS PROTEIN 1"/>
    <property type="match status" value="1"/>
</dbReference>
<dbReference type="AlphaFoldDB" id="A0A502GII4"/>
<dbReference type="Pfam" id="PF10017">
    <property type="entry name" value="Methyltransf_33"/>
    <property type="match status" value="1"/>
</dbReference>
<dbReference type="SUPFAM" id="SSF53335">
    <property type="entry name" value="S-adenosyl-L-methionine-dependent methyltransferases"/>
    <property type="match status" value="1"/>
</dbReference>
<dbReference type="EMBL" id="RCZP01000001">
    <property type="protein sequence ID" value="TPG61110.1"/>
    <property type="molecule type" value="Genomic_DNA"/>
</dbReference>
<dbReference type="Gene3D" id="3.40.50.150">
    <property type="entry name" value="Vaccinia Virus protein VP39"/>
    <property type="match status" value="1"/>
</dbReference>
<dbReference type="InterPro" id="IPR017804">
    <property type="entry name" value="MeTrfase_EgtD-like"/>
</dbReference>
<accession>A0A502GII4</accession>
<evidence type="ECO:0000313" key="4">
    <source>
        <dbReference type="EMBL" id="TPG61110.1"/>
    </source>
</evidence>
<dbReference type="PIRSF" id="PIRSF018005">
    <property type="entry name" value="UCP018005"/>
    <property type="match status" value="1"/>
</dbReference>
<dbReference type="GO" id="GO:0032259">
    <property type="term" value="P:methylation"/>
    <property type="evidence" value="ECO:0007669"/>
    <property type="project" value="UniProtKB-KW"/>
</dbReference>
<name>A0A502GII4_9PROT</name>
<dbReference type="NCBIfam" id="TIGR03438">
    <property type="entry name" value="egtD_ergothio"/>
    <property type="match status" value="1"/>
</dbReference>
<dbReference type="InterPro" id="IPR035094">
    <property type="entry name" value="EgtD"/>
</dbReference>
<dbReference type="InterPro" id="IPR019257">
    <property type="entry name" value="MeTrfase_dom"/>
</dbReference>
<dbReference type="OrthoDB" id="5289726at2"/>
<keyword evidence="1 4" id="KW-0489">Methyltransferase</keyword>
<dbReference type="InterPro" id="IPR029063">
    <property type="entry name" value="SAM-dependent_MTases_sf"/>
</dbReference>
<dbReference type="RefSeq" id="WP_140880839.1">
    <property type="nucleotide sequence ID" value="NZ_RCZP01000001.1"/>
</dbReference>
<comment type="caution">
    <text evidence="4">The sequence shown here is derived from an EMBL/GenBank/DDBJ whole genome shotgun (WGS) entry which is preliminary data.</text>
</comment>
<evidence type="ECO:0000259" key="3">
    <source>
        <dbReference type="Pfam" id="PF10017"/>
    </source>
</evidence>
<feature type="domain" description="Histidine-specific methyltransferase SAM-dependent" evidence="3">
    <location>
        <begin position="20"/>
        <end position="321"/>
    </location>
</feature>